<dbReference type="Pfam" id="PF00903">
    <property type="entry name" value="Glyoxalase"/>
    <property type="match status" value="1"/>
</dbReference>
<reference evidence="2 3" key="1">
    <citation type="submission" date="2018-11" db="EMBL/GenBank/DDBJ databases">
        <title>Sequencing the genomes of 1000 actinobacteria strains.</title>
        <authorList>
            <person name="Klenk H.-P."/>
        </authorList>
    </citation>
    <scope>NUCLEOTIDE SEQUENCE [LARGE SCALE GENOMIC DNA]</scope>
    <source>
        <strain evidence="2 3">DSM 9580</strain>
    </source>
</reference>
<dbReference type="InterPro" id="IPR029068">
    <property type="entry name" value="Glyas_Bleomycin-R_OHBP_Dase"/>
</dbReference>
<evidence type="ECO:0000259" key="1">
    <source>
        <dbReference type="PROSITE" id="PS51819"/>
    </source>
</evidence>
<dbReference type="SUPFAM" id="SSF54593">
    <property type="entry name" value="Glyoxalase/Bleomycin resistance protein/Dihydroxybiphenyl dioxygenase"/>
    <property type="match status" value="1"/>
</dbReference>
<accession>A0A3N2ARM0</accession>
<dbReference type="Gene3D" id="3.10.180.10">
    <property type="entry name" value="2,3-Dihydroxybiphenyl 1,2-Dioxygenase, domain 1"/>
    <property type="match status" value="1"/>
</dbReference>
<dbReference type="CDD" id="cd07247">
    <property type="entry name" value="SgaA_N_like"/>
    <property type="match status" value="1"/>
</dbReference>
<dbReference type="RefSeq" id="WP_123696758.1">
    <property type="nucleotide sequence ID" value="NZ_RKHJ01000001.1"/>
</dbReference>
<dbReference type="EMBL" id="RKHJ01000001">
    <property type="protein sequence ID" value="ROR65697.1"/>
    <property type="molecule type" value="Genomic_DNA"/>
</dbReference>
<gene>
    <name evidence="2" type="ORF">EDD26_1066</name>
</gene>
<organism evidence="2 3">
    <name type="scientific">Agrococcus jenensis</name>
    <dbReference type="NCBI Taxonomy" id="46353"/>
    <lineage>
        <taxon>Bacteria</taxon>
        <taxon>Bacillati</taxon>
        <taxon>Actinomycetota</taxon>
        <taxon>Actinomycetes</taxon>
        <taxon>Micrococcales</taxon>
        <taxon>Microbacteriaceae</taxon>
        <taxon>Agrococcus</taxon>
    </lineage>
</organism>
<keyword evidence="3" id="KW-1185">Reference proteome</keyword>
<dbReference type="Proteomes" id="UP000275456">
    <property type="component" value="Unassembled WGS sequence"/>
</dbReference>
<name>A0A3N2ARM0_9MICO</name>
<dbReference type="OrthoDB" id="9793039at2"/>
<evidence type="ECO:0000313" key="3">
    <source>
        <dbReference type="Proteomes" id="UP000275456"/>
    </source>
</evidence>
<dbReference type="PANTHER" id="PTHR33993">
    <property type="entry name" value="GLYOXALASE-RELATED"/>
    <property type="match status" value="1"/>
</dbReference>
<dbReference type="PROSITE" id="PS51819">
    <property type="entry name" value="VOC"/>
    <property type="match status" value="1"/>
</dbReference>
<dbReference type="InterPro" id="IPR037523">
    <property type="entry name" value="VOC_core"/>
</dbReference>
<protein>
    <recommendedName>
        <fullName evidence="1">VOC domain-containing protein</fullName>
    </recommendedName>
</protein>
<dbReference type="InterPro" id="IPR004360">
    <property type="entry name" value="Glyas_Fos-R_dOase_dom"/>
</dbReference>
<evidence type="ECO:0000313" key="2">
    <source>
        <dbReference type="EMBL" id="ROR65697.1"/>
    </source>
</evidence>
<proteinExistence type="predicted"/>
<feature type="domain" description="VOC" evidence="1">
    <location>
        <begin position="4"/>
        <end position="130"/>
    </location>
</feature>
<dbReference type="InterPro" id="IPR052164">
    <property type="entry name" value="Anthracycline_SecMetBiosynth"/>
</dbReference>
<dbReference type="AlphaFoldDB" id="A0A3N2ARM0"/>
<comment type="caution">
    <text evidence="2">The sequence shown here is derived from an EMBL/GenBank/DDBJ whole genome shotgun (WGS) entry which is preliminary data.</text>
</comment>
<sequence>MSSLVVHFEIHASEPQRLIDFYAQLLGWRFERFGQWQYWSIATGEGSIGTGSPGMGIDGGLTQREGPAPAAGAPVNGSTIVVSVDDVDASFARGIELGGAAAVHPADLQGVGRVGYLRDPDGNVFGMISEVLADGTDVRQQADAADPMQATPEP</sequence>